<evidence type="ECO:0000313" key="3">
    <source>
        <dbReference type="EMBL" id="ACU53836.1"/>
    </source>
</evidence>
<feature type="transmembrane region" description="Helical" evidence="1">
    <location>
        <begin position="7"/>
        <end position="26"/>
    </location>
</feature>
<feature type="transmembrane region" description="Helical" evidence="1">
    <location>
        <begin position="248"/>
        <end position="264"/>
    </location>
</feature>
<organism evidence="3 4">
    <name type="scientific">Acidimicrobium ferrooxidans (strain DSM 10331 / JCM 15462 / NBRC 103882 / ICP)</name>
    <dbReference type="NCBI Taxonomy" id="525909"/>
    <lineage>
        <taxon>Bacteria</taxon>
        <taxon>Bacillati</taxon>
        <taxon>Actinomycetota</taxon>
        <taxon>Acidimicrobiia</taxon>
        <taxon>Acidimicrobiales</taxon>
        <taxon>Acidimicrobiaceae</taxon>
        <taxon>Acidimicrobium</taxon>
    </lineage>
</organism>
<feature type="transmembrane region" description="Helical" evidence="1">
    <location>
        <begin position="71"/>
        <end position="88"/>
    </location>
</feature>
<feature type="transmembrane region" description="Helical" evidence="1">
    <location>
        <begin position="221"/>
        <end position="242"/>
    </location>
</feature>
<accession>C7LYM8</accession>
<dbReference type="STRING" id="525909.Afer_0891"/>
<dbReference type="HOGENOM" id="CLU_005679_2_5_11"/>
<dbReference type="PANTHER" id="PTHR23028">
    <property type="entry name" value="ACETYLTRANSFERASE"/>
    <property type="match status" value="1"/>
</dbReference>
<evidence type="ECO:0000313" key="4">
    <source>
        <dbReference type="Proteomes" id="UP000000771"/>
    </source>
</evidence>
<keyword evidence="3" id="KW-0012">Acyltransferase</keyword>
<dbReference type="GO" id="GO:0016747">
    <property type="term" value="F:acyltransferase activity, transferring groups other than amino-acyl groups"/>
    <property type="evidence" value="ECO:0007669"/>
    <property type="project" value="InterPro"/>
</dbReference>
<dbReference type="KEGG" id="afo:Afer_0891"/>
<sequence>MVQLRPLTSLRFVAALAVFCWHVGWLRTYQTGYVGVSFFFVLSGFILTYAYQGRFTRLRRNPVLGFYRSRLARIYPVYVLAFAWSLFLTPPSMYGGIGSWLGLALANLLLVQSFIPSLAAAFSFDGVAWSLSDEATFYLIFPVVARLVEWARPRLTTSWLLFGAATAWLALVGVLVPLHTGWQSWVIYVFPITRLSDFLAGVVAAIAFAEHPESGGSRWRWSLLEGAALAGAVGVVVAGPFAPQSLRFSALYLPVWGAVVWVFAHQAGCISRLIAHSAAVALGSASFAFYMVHRLVMRSLATVSLYHYGGPWWQDLLVLTAALAIALIVWRRYEEPLRRRLRTATRPPGRRRRTLVALVGRGARRNAYARSALAICPTSSSDHGSARTSSTR</sequence>
<dbReference type="RefSeq" id="WP_015798325.1">
    <property type="nucleotide sequence ID" value="NC_013124.1"/>
</dbReference>
<proteinExistence type="predicted"/>
<keyword evidence="1" id="KW-1133">Transmembrane helix</keyword>
<keyword evidence="4" id="KW-1185">Reference proteome</keyword>
<feature type="transmembrane region" description="Helical" evidence="1">
    <location>
        <begin position="159"/>
        <end position="179"/>
    </location>
</feature>
<dbReference type="InterPro" id="IPR050879">
    <property type="entry name" value="Acyltransferase_3"/>
</dbReference>
<evidence type="ECO:0000259" key="2">
    <source>
        <dbReference type="Pfam" id="PF01757"/>
    </source>
</evidence>
<keyword evidence="3" id="KW-0808">Transferase</keyword>
<dbReference type="EMBL" id="CP001631">
    <property type="protein sequence ID" value="ACU53836.1"/>
    <property type="molecule type" value="Genomic_DNA"/>
</dbReference>
<keyword evidence="1" id="KW-0812">Transmembrane</keyword>
<name>C7LYM8_ACIFD</name>
<feature type="transmembrane region" description="Helical" evidence="1">
    <location>
        <begin position="100"/>
        <end position="122"/>
    </location>
</feature>
<feature type="transmembrane region" description="Helical" evidence="1">
    <location>
        <begin position="185"/>
        <end position="209"/>
    </location>
</feature>
<feature type="transmembrane region" description="Helical" evidence="1">
    <location>
        <begin position="32"/>
        <end position="51"/>
    </location>
</feature>
<dbReference type="Pfam" id="PF01757">
    <property type="entry name" value="Acyl_transf_3"/>
    <property type="match status" value="1"/>
</dbReference>
<feature type="transmembrane region" description="Helical" evidence="1">
    <location>
        <begin position="273"/>
        <end position="292"/>
    </location>
</feature>
<keyword evidence="1" id="KW-0472">Membrane</keyword>
<dbReference type="GO" id="GO:0000271">
    <property type="term" value="P:polysaccharide biosynthetic process"/>
    <property type="evidence" value="ECO:0007669"/>
    <property type="project" value="TreeGrafter"/>
</dbReference>
<dbReference type="InterPro" id="IPR002656">
    <property type="entry name" value="Acyl_transf_3_dom"/>
</dbReference>
<dbReference type="AlphaFoldDB" id="C7LYM8"/>
<reference evidence="3 4" key="1">
    <citation type="journal article" date="2009" name="Stand. Genomic Sci.">
        <title>Complete genome sequence of Acidimicrobium ferrooxidans type strain (ICP).</title>
        <authorList>
            <person name="Clum A."/>
            <person name="Nolan M."/>
            <person name="Lang E."/>
            <person name="Glavina Del Rio T."/>
            <person name="Tice H."/>
            <person name="Copeland A."/>
            <person name="Cheng J.F."/>
            <person name="Lucas S."/>
            <person name="Chen F."/>
            <person name="Bruce D."/>
            <person name="Goodwin L."/>
            <person name="Pitluck S."/>
            <person name="Ivanova N."/>
            <person name="Mavrommatis K."/>
            <person name="Mikhailova N."/>
            <person name="Pati A."/>
            <person name="Chen A."/>
            <person name="Palaniappan K."/>
            <person name="Goker M."/>
            <person name="Spring S."/>
            <person name="Land M."/>
            <person name="Hauser L."/>
            <person name="Chang Y.J."/>
            <person name="Jeffries C.C."/>
            <person name="Chain P."/>
            <person name="Bristow J."/>
            <person name="Eisen J.A."/>
            <person name="Markowitz V."/>
            <person name="Hugenholtz P."/>
            <person name="Kyrpides N.C."/>
            <person name="Klenk H.P."/>
            <person name="Lapidus A."/>
        </authorList>
    </citation>
    <scope>NUCLEOTIDE SEQUENCE [LARGE SCALE GENOMIC DNA]</scope>
    <source>
        <strain evidence="4">DSM 10331 / JCM 15462 / NBRC 103882 / ICP</strain>
    </source>
</reference>
<feature type="domain" description="Acyltransferase 3" evidence="2">
    <location>
        <begin position="9"/>
        <end position="331"/>
    </location>
</feature>
<dbReference type="GO" id="GO:0016020">
    <property type="term" value="C:membrane"/>
    <property type="evidence" value="ECO:0007669"/>
    <property type="project" value="TreeGrafter"/>
</dbReference>
<evidence type="ECO:0000256" key="1">
    <source>
        <dbReference type="SAM" id="Phobius"/>
    </source>
</evidence>
<protein>
    <submittedName>
        <fullName evidence="3">Acyltransferase 3</fullName>
    </submittedName>
</protein>
<feature type="transmembrane region" description="Helical" evidence="1">
    <location>
        <begin position="312"/>
        <end position="330"/>
    </location>
</feature>
<dbReference type="Proteomes" id="UP000000771">
    <property type="component" value="Chromosome"/>
</dbReference>
<gene>
    <name evidence="3" type="ordered locus">Afer_0891</name>
</gene>
<dbReference type="eggNOG" id="COG1835">
    <property type="taxonomic scope" value="Bacteria"/>
</dbReference>
<dbReference type="PANTHER" id="PTHR23028:SF53">
    <property type="entry name" value="ACYL_TRANSF_3 DOMAIN-CONTAINING PROTEIN"/>
    <property type="match status" value="1"/>
</dbReference>